<dbReference type="Proteomes" id="UP000252015">
    <property type="component" value="Unassembled WGS sequence"/>
</dbReference>
<dbReference type="RefSeq" id="WP_113964160.1">
    <property type="nucleotide sequence ID" value="NZ_UEGW01000001.1"/>
</dbReference>
<gene>
    <name evidence="2" type="ORF">MSP7336_03364</name>
</gene>
<protein>
    <submittedName>
        <fullName evidence="2">Uncharacterized protein</fullName>
    </submittedName>
</protein>
<name>A0A375Z2E1_MYCSH</name>
<keyword evidence="3" id="KW-1185">Reference proteome</keyword>
<proteinExistence type="predicted"/>
<evidence type="ECO:0000313" key="3">
    <source>
        <dbReference type="Proteomes" id="UP000252015"/>
    </source>
</evidence>
<reference evidence="2 3" key="1">
    <citation type="submission" date="2018-05" db="EMBL/GenBank/DDBJ databases">
        <authorList>
            <consortium name="IHU Genomes"/>
        </authorList>
    </citation>
    <scope>NUCLEOTIDE SEQUENCE [LARGE SCALE GENOMIC DNA]</scope>
    <source>
        <strain evidence="2 3">P7336</strain>
    </source>
</reference>
<sequence length="89" mass="9899">MSANDTRKAMAALDAAQADLVSARQLVLVAHKHLTGARADRAGQLADSLIDALAFAQRLRFSVEGDYRADSYEPNTTQRQQDWRQRRNG</sequence>
<dbReference type="AlphaFoldDB" id="A0A375Z2E1"/>
<organism evidence="2 3">
    <name type="scientific">Mycobacterium shimoidei</name>
    <dbReference type="NCBI Taxonomy" id="29313"/>
    <lineage>
        <taxon>Bacteria</taxon>
        <taxon>Bacillati</taxon>
        <taxon>Actinomycetota</taxon>
        <taxon>Actinomycetes</taxon>
        <taxon>Mycobacteriales</taxon>
        <taxon>Mycobacteriaceae</taxon>
        <taxon>Mycobacterium</taxon>
    </lineage>
</organism>
<feature type="region of interest" description="Disordered" evidence="1">
    <location>
        <begin position="67"/>
        <end position="89"/>
    </location>
</feature>
<evidence type="ECO:0000313" key="2">
    <source>
        <dbReference type="EMBL" id="SRX95100.1"/>
    </source>
</evidence>
<accession>A0A375Z2E1</accession>
<dbReference type="EMBL" id="UEGW01000001">
    <property type="protein sequence ID" value="SRX95100.1"/>
    <property type="molecule type" value="Genomic_DNA"/>
</dbReference>
<evidence type="ECO:0000256" key="1">
    <source>
        <dbReference type="SAM" id="MobiDB-lite"/>
    </source>
</evidence>